<keyword evidence="3" id="KW-1015">Disulfide bond</keyword>
<keyword evidence="4" id="KW-0732">Signal</keyword>
<sequence>MKLFSLFSSVAFAQTVEVDNDVWDISIDQPIEFNVEDPIYKEFKAMQATETIMARAMVGTDDDAVRKMKMRKFDTLKKMIAYLDNAARPDFGKSCHYGCHCLVDGMDDILAGYGQPVDEIDSACKRYKQCVKCALQDFGTDVCPWYKPYKMTAMVDTETGEKHLNFDSRALFFNSMKAGYCKNALCECDAQLARDMAEHKESYNKDFHSSHGPWMDEVWEWYSRETRKRVLLRSDVHNKGVSLNIGMEMSKSWVKNWCRKYKVNFMDQKVFQDIAIIEQRAIDWLLETERPTIGRDDRIRVESILRKGAAELGISDDFITKKYLERLIKRKRVTRPKTFLQKKFGTMTLEDEDELSF</sequence>
<name>A0ABN7S042_OIKDI</name>
<dbReference type="Proteomes" id="UP001158576">
    <property type="component" value="Chromosome PAR"/>
</dbReference>
<dbReference type="CDD" id="cd00618">
    <property type="entry name" value="PLA2_like"/>
    <property type="match status" value="1"/>
</dbReference>
<feature type="chain" id="PRO_5047084060" evidence="4">
    <location>
        <begin position="16"/>
        <end position="357"/>
    </location>
</feature>
<evidence type="ECO:0000256" key="4">
    <source>
        <dbReference type="SAM" id="SignalP"/>
    </source>
</evidence>
<evidence type="ECO:0000256" key="2">
    <source>
        <dbReference type="ARBA" id="ARBA00022525"/>
    </source>
</evidence>
<dbReference type="PANTHER" id="PTHR11716:SF100">
    <property type="entry name" value="PHOSPHOLIPASE A2"/>
    <property type="match status" value="1"/>
</dbReference>
<feature type="signal peptide" evidence="4">
    <location>
        <begin position="1"/>
        <end position="15"/>
    </location>
</feature>
<dbReference type="SUPFAM" id="SSF48619">
    <property type="entry name" value="Phospholipase A2, PLA2"/>
    <property type="match status" value="1"/>
</dbReference>
<gene>
    <name evidence="5" type="ORF">OKIOD_LOCUS4011</name>
</gene>
<proteinExistence type="predicted"/>
<dbReference type="Gene3D" id="1.20.90.10">
    <property type="entry name" value="Phospholipase A2 domain"/>
    <property type="match status" value="1"/>
</dbReference>
<protein>
    <submittedName>
        <fullName evidence="5">Oidioi.mRNA.OKI2018_I69.PAR.g12453.t1.cds</fullName>
    </submittedName>
</protein>
<dbReference type="EMBL" id="OU015568">
    <property type="protein sequence ID" value="CAG5090074.1"/>
    <property type="molecule type" value="Genomic_DNA"/>
</dbReference>
<keyword evidence="6" id="KW-1185">Reference proteome</keyword>
<evidence type="ECO:0000313" key="6">
    <source>
        <dbReference type="Proteomes" id="UP001158576"/>
    </source>
</evidence>
<dbReference type="InterPro" id="IPR036444">
    <property type="entry name" value="PLipase_A2_dom_sf"/>
</dbReference>
<dbReference type="PANTHER" id="PTHR11716">
    <property type="entry name" value="PHOSPHOLIPASE A2 FAMILY MEMBER"/>
    <property type="match status" value="1"/>
</dbReference>
<accession>A0ABN7S042</accession>
<keyword evidence="2" id="KW-0964">Secreted</keyword>
<comment type="subcellular location">
    <subcellularLocation>
        <location evidence="1">Secreted</location>
    </subcellularLocation>
</comment>
<evidence type="ECO:0000256" key="3">
    <source>
        <dbReference type="ARBA" id="ARBA00023157"/>
    </source>
</evidence>
<evidence type="ECO:0000313" key="5">
    <source>
        <dbReference type="EMBL" id="CAG5090074.1"/>
    </source>
</evidence>
<dbReference type="InterPro" id="IPR001211">
    <property type="entry name" value="PLA2"/>
</dbReference>
<evidence type="ECO:0000256" key="1">
    <source>
        <dbReference type="ARBA" id="ARBA00004613"/>
    </source>
</evidence>
<organism evidence="5 6">
    <name type="scientific">Oikopleura dioica</name>
    <name type="common">Tunicate</name>
    <dbReference type="NCBI Taxonomy" id="34765"/>
    <lineage>
        <taxon>Eukaryota</taxon>
        <taxon>Metazoa</taxon>
        <taxon>Chordata</taxon>
        <taxon>Tunicata</taxon>
        <taxon>Appendicularia</taxon>
        <taxon>Copelata</taxon>
        <taxon>Oikopleuridae</taxon>
        <taxon>Oikopleura</taxon>
    </lineage>
</organism>
<reference evidence="5 6" key="1">
    <citation type="submission" date="2021-04" db="EMBL/GenBank/DDBJ databases">
        <authorList>
            <person name="Bliznina A."/>
        </authorList>
    </citation>
    <scope>NUCLEOTIDE SEQUENCE [LARGE SCALE GENOMIC DNA]</scope>
</reference>